<dbReference type="InterPro" id="IPR011990">
    <property type="entry name" value="TPR-like_helical_dom_sf"/>
</dbReference>
<evidence type="ECO:0000256" key="4">
    <source>
        <dbReference type="ARBA" id="ARBA00023136"/>
    </source>
</evidence>
<evidence type="ECO:0000256" key="2">
    <source>
        <dbReference type="ARBA" id="ARBA00006275"/>
    </source>
</evidence>
<evidence type="ECO:0000259" key="7">
    <source>
        <dbReference type="Pfam" id="PF14322"/>
    </source>
</evidence>
<dbReference type="Proteomes" id="UP000487757">
    <property type="component" value="Unassembled WGS sequence"/>
</dbReference>
<evidence type="ECO:0000259" key="6">
    <source>
        <dbReference type="Pfam" id="PF07980"/>
    </source>
</evidence>
<dbReference type="Pfam" id="PF07980">
    <property type="entry name" value="SusD_RagB"/>
    <property type="match status" value="1"/>
</dbReference>
<dbReference type="GO" id="GO:0009279">
    <property type="term" value="C:cell outer membrane"/>
    <property type="evidence" value="ECO:0007669"/>
    <property type="project" value="UniProtKB-SubCell"/>
</dbReference>
<evidence type="ECO:0000313" key="9">
    <source>
        <dbReference type="Proteomes" id="UP000487757"/>
    </source>
</evidence>
<evidence type="ECO:0000256" key="1">
    <source>
        <dbReference type="ARBA" id="ARBA00004442"/>
    </source>
</evidence>
<feature type="domain" description="RagB/SusD" evidence="6">
    <location>
        <begin position="350"/>
        <end position="495"/>
    </location>
</feature>
<evidence type="ECO:0000256" key="3">
    <source>
        <dbReference type="ARBA" id="ARBA00022729"/>
    </source>
</evidence>
<dbReference type="InterPro" id="IPR012944">
    <property type="entry name" value="SusD_RagB_dom"/>
</dbReference>
<reference evidence="8 9" key="1">
    <citation type="submission" date="2019-11" db="EMBL/GenBank/DDBJ databases">
        <title>Pedobacter petrophilus genome.</title>
        <authorList>
            <person name="Feldbauer M.J."/>
            <person name="Newman J.D."/>
        </authorList>
    </citation>
    <scope>NUCLEOTIDE SEQUENCE [LARGE SCALE GENOMIC DNA]</scope>
    <source>
        <strain evidence="8 9">LMG 29686</strain>
    </source>
</reference>
<dbReference type="OrthoDB" id="993981at2"/>
<dbReference type="AlphaFoldDB" id="A0A7K0G2C9"/>
<feature type="domain" description="SusD-like N-terminal" evidence="7">
    <location>
        <begin position="23"/>
        <end position="220"/>
    </location>
</feature>
<keyword evidence="4" id="KW-0472">Membrane</keyword>
<dbReference type="Pfam" id="PF14322">
    <property type="entry name" value="SusD-like_3"/>
    <property type="match status" value="1"/>
</dbReference>
<name>A0A7K0G2C9_9SPHI</name>
<dbReference type="PROSITE" id="PS51257">
    <property type="entry name" value="PROKAR_LIPOPROTEIN"/>
    <property type="match status" value="1"/>
</dbReference>
<keyword evidence="5" id="KW-0998">Cell outer membrane</keyword>
<keyword evidence="3" id="KW-0732">Signal</keyword>
<organism evidence="8 9">
    <name type="scientific">Pedobacter petrophilus</name>
    <dbReference type="NCBI Taxonomy" id="1908241"/>
    <lineage>
        <taxon>Bacteria</taxon>
        <taxon>Pseudomonadati</taxon>
        <taxon>Bacteroidota</taxon>
        <taxon>Sphingobacteriia</taxon>
        <taxon>Sphingobacteriales</taxon>
        <taxon>Sphingobacteriaceae</taxon>
        <taxon>Pedobacter</taxon>
    </lineage>
</organism>
<proteinExistence type="inferred from homology"/>
<dbReference type="RefSeq" id="WP_154282389.1">
    <property type="nucleotide sequence ID" value="NZ_JBHUJQ010000001.1"/>
</dbReference>
<gene>
    <name evidence="8" type="ORF">GJU39_18005</name>
</gene>
<comment type="similarity">
    <text evidence="2">Belongs to the SusD family.</text>
</comment>
<dbReference type="EMBL" id="WKKH01000036">
    <property type="protein sequence ID" value="MRX77977.1"/>
    <property type="molecule type" value="Genomic_DNA"/>
</dbReference>
<accession>A0A7K0G2C9</accession>
<dbReference type="CDD" id="cd08977">
    <property type="entry name" value="SusD"/>
    <property type="match status" value="1"/>
</dbReference>
<sequence>MKIETYLTLFSFLLILVSCEKQLDQTPESSLATDNFFTNNNDFLQAVNGVYSQLNNYPSQALWLSEMRSDNINATSDGNRDWDGINNFTPNITTTGFITTAWRANFNGIYNANTVLEALQTKAGALSASNAIRYAAEVRFLRAFYYFSLVRTFGQVPLISTVKSAAEVASIPRSPVADVYALIESDLQFAATNLPATFTGIDLGRPTAAAAKGLLGLVYLTKSGPTYGINGPGLNSNEYDKAAALFDQVITGSPFNFGSGYANIFSYTNENNSEVVFDIQFASSLNGAGFPSHLAPVAYWTSSGISNSFGNGYGSSTFPVSKSLVNAYTTNTVSGTDLRYPFNVATTYAPGPFIKKYIDVPKRGLSGRDWSINFIVLRYTDILLMKAECILHGATGSQADVDAIVNRVRARAGVGPLANVTLATLMQERQREFLGEGLRWNDLVRSGLAITQMNAWRNADGMTKVNEIVPDYIIYPVPAAEIQTAPGLYTQNPGYN</sequence>
<dbReference type="InterPro" id="IPR033985">
    <property type="entry name" value="SusD-like_N"/>
</dbReference>
<keyword evidence="9" id="KW-1185">Reference proteome</keyword>
<evidence type="ECO:0000313" key="8">
    <source>
        <dbReference type="EMBL" id="MRX77977.1"/>
    </source>
</evidence>
<dbReference type="SUPFAM" id="SSF48452">
    <property type="entry name" value="TPR-like"/>
    <property type="match status" value="1"/>
</dbReference>
<comment type="subcellular location">
    <subcellularLocation>
        <location evidence="1">Cell outer membrane</location>
    </subcellularLocation>
</comment>
<protein>
    <submittedName>
        <fullName evidence="8">RagB/SusD family nutrient uptake outer membrane protein</fullName>
    </submittedName>
</protein>
<evidence type="ECO:0000256" key="5">
    <source>
        <dbReference type="ARBA" id="ARBA00023237"/>
    </source>
</evidence>
<dbReference type="Gene3D" id="1.25.40.390">
    <property type="match status" value="1"/>
</dbReference>
<comment type="caution">
    <text evidence="8">The sequence shown here is derived from an EMBL/GenBank/DDBJ whole genome shotgun (WGS) entry which is preliminary data.</text>
</comment>